<feature type="region of interest" description="Disordered" evidence="1">
    <location>
        <begin position="254"/>
        <end position="279"/>
    </location>
</feature>
<evidence type="ECO:0000313" key="4">
    <source>
        <dbReference type="Proteomes" id="UP000193711"/>
    </source>
</evidence>
<dbReference type="GO" id="GO:0003677">
    <property type="term" value="F:DNA binding"/>
    <property type="evidence" value="ECO:0007669"/>
    <property type="project" value="InterPro"/>
</dbReference>
<dbReference type="CDD" id="cd00093">
    <property type="entry name" value="HTH_XRE"/>
    <property type="match status" value="1"/>
</dbReference>
<dbReference type="STRING" id="1891671.SAMN06295885_2281"/>
<proteinExistence type="predicted"/>
<protein>
    <submittedName>
        <fullName evidence="3">Transcriptional regulator, contains XRE-family HTH domain</fullName>
    </submittedName>
</protein>
<dbReference type="EMBL" id="FXBM01000002">
    <property type="protein sequence ID" value="SMH43992.1"/>
    <property type="molecule type" value="Genomic_DNA"/>
</dbReference>
<dbReference type="Gene3D" id="1.10.260.40">
    <property type="entry name" value="lambda repressor-like DNA-binding domains"/>
    <property type="match status" value="1"/>
</dbReference>
<dbReference type="SMART" id="SM00530">
    <property type="entry name" value="HTH_XRE"/>
    <property type="match status" value="1"/>
</dbReference>
<dbReference type="InterPro" id="IPR010982">
    <property type="entry name" value="Lambda_DNA-bd_dom_sf"/>
</dbReference>
<dbReference type="PROSITE" id="PS50943">
    <property type="entry name" value="HTH_CROC1"/>
    <property type="match status" value="1"/>
</dbReference>
<dbReference type="Gene3D" id="3.30.450.180">
    <property type="match status" value="1"/>
</dbReference>
<dbReference type="PANTHER" id="PTHR35010">
    <property type="entry name" value="BLL4672 PROTEIN-RELATED"/>
    <property type="match status" value="1"/>
</dbReference>
<evidence type="ECO:0000256" key="1">
    <source>
        <dbReference type="SAM" id="MobiDB-lite"/>
    </source>
</evidence>
<reference evidence="4" key="1">
    <citation type="submission" date="2017-04" db="EMBL/GenBank/DDBJ databases">
        <authorList>
            <person name="Varghese N."/>
            <person name="Submissions S."/>
        </authorList>
    </citation>
    <scope>NUCLEOTIDE SEQUENCE [LARGE SCALE GENOMIC DNA]</scope>
    <source>
        <strain evidence="4">VKM Ac-2121</strain>
    </source>
</reference>
<dbReference type="Pfam" id="PF17765">
    <property type="entry name" value="MLTR_LBD"/>
    <property type="match status" value="1"/>
</dbReference>
<gene>
    <name evidence="3" type="ORF">SAMN06295885_2281</name>
</gene>
<feature type="domain" description="HTH cro/C1-type" evidence="2">
    <location>
        <begin position="37"/>
        <end position="84"/>
    </location>
</feature>
<evidence type="ECO:0000313" key="3">
    <source>
        <dbReference type="EMBL" id="SMH43992.1"/>
    </source>
</evidence>
<evidence type="ECO:0000259" key="2">
    <source>
        <dbReference type="PROSITE" id="PS50943"/>
    </source>
</evidence>
<organism evidence="3 4">
    <name type="scientific">Rathayibacter oskolensis</name>
    <dbReference type="NCBI Taxonomy" id="1891671"/>
    <lineage>
        <taxon>Bacteria</taxon>
        <taxon>Bacillati</taxon>
        <taxon>Actinomycetota</taxon>
        <taxon>Actinomycetes</taxon>
        <taxon>Micrococcales</taxon>
        <taxon>Microbacteriaceae</taxon>
        <taxon>Rathayibacter</taxon>
    </lineage>
</organism>
<dbReference type="InterPro" id="IPR041413">
    <property type="entry name" value="MLTR_LBD"/>
</dbReference>
<dbReference type="Pfam" id="PF13560">
    <property type="entry name" value="HTH_31"/>
    <property type="match status" value="1"/>
</dbReference>
<accession>A0A1X7NZU8</accession>
<dbReference type="PANTHER" id="PTHR35010:SF2">
    <property type="entry name" value="BLL4672 PROTEIN"/>
    <property type="match status" value="1"/>
</dbReference>
<dbReference type="AlphaFoldDB" id="A0A1X7NZU8"/>
<dbReference type="Proteomes" id="UP000193711">
    <property type="component" value="Unassembled WGS sequence"/>
</dbReference>
<dbReference type="InterPro" id="IPR001387">
    <property type="entry name" value="Cro/C1-type_HTH"/>
</dbReference>
<keyword evidence="4" id="KW-1185">Reference proteome</keyword>
<name>A0A1X7NZU8_9MICO</name>
<dbReference type="SUPFAM" id="SSF47413">
    <property type="entry name" value="lambda repressor-like DNA-binding domains"/>
    <property type="match status" value="1"/>
</dbReference>
<sequence length="279" mass="30207">MTGAPDDVGDFLRSRRAALSPGDVGLAGGRHGRRVTGLRREEVAVLADVSADYYARLEQGRERNPSPQMLNALSRALRLSSDSRAHLYRLVGLNPQLTPDSSRNVAHPELLTLLDAFPLAAAYVLGPDLDVLATNPVADALLSPFGGEPSMPRIHFTHPLAKTIYPEWDLMARAIVHALRLNLGLIPGDPGITAVAAELEERSSAFRTLWREQGVAGLTRATKRLEHPEAGTIELTYQAFDVRDAPGQQLFVGTPAKGSPSEQSLAYLASMRPASSHRE</sequence>